<proteinExistence type="predicted"/>
<feature type="region of interest" description="Disordered" evidence="2">
    <location>
        <begin position="135"/>
        <end position="197"/>
    </location>
</feature>
<evidence type="ECO:0000256" key="2">
    <source>
        <dbReference type="SAM" id="MobiDB-lite"/>
    </source>
</evidence>
<keyword evidence="5" id="KW-1185">Reference proteome</keyword>
<dbReference type="SMART" id="SM00530">
    <property type="entry name" value="HTH_XRE"/>
    <property type="match status" value="1"/>
</dbReference>
<dbReference type="PANTHER" id="PTHR34475:SF1">
    <property type="entry name" value="CYTOSKELETON PROTEIN RODZ"/>
    <property type="match status" value="1"/>
</dbReference>
<dbReference type="InterPro" id="IPR001387">
    <property type="entry name" value="Cro/C1-type_HTH"/>
</dbReference>
<dbReference type="Proteomes" id="UP000501421">
    <property type="component" value="Chromosome"/>
</dbReference>
<evidence type="ECO:0000259" key="3">
    <source>
        <dbReference type="PROSITE" id="PS50943"/>
    </source>
</evidence>
<feature type="compositionally biased region" description="Basic and acidic residues" evidence="2">
    <location>
        <begin position="145"/>
        <end position="172"/>
    </location>
</feature>
<protein>
    <submittedName>
        <fullName evidence="4">Transcriptional regulator</fullName>
    </submittedName>
</protein>
<feature type="coiled-coil region" evidence="1">
    <location>
        <begin position="1"/>
        <end position="28"/>
    </location>
</feature>
<dbReference type="SUPFAM" id="SSF47413">
    <property type="entry name" value="lambda repressor-like DNA-binding domains"/>
    <property type="match status" value="1"/>
</dbReference>
<evidence type="ECO:0000256" key="1">
    <source>
        <dbReference type="SAM" id="Coils"/>
    </source>
</evidence>
<dbReference type="PANTHER" id="PTHR34475">
    <property type="match status" value="1"/>
</dbReference>
<evidence type="ECO:0000313" key="4">
    <source>
        <dbReference type="EMBL" id="BBW96612.1"/>
    </source>
</evidence>
<feature type="domain" description="HTH cro/C1-type" evidence="3">
    <location>
        <begin position="8"/>
        <end position="68"/>
    </location>
</feature>
<reference evidence="5" key="1">
    <citation type="journal article" date="2020" name="Microbiol. Resour. Announc.">
        <title>Complete Genome Sequence of Geobacillus sp. Strain E55-1, Isolated from Mine Geyser in Japan.</title>
        <authorList>
            <person name="Miyazaki K."/>
            <person name="Hase E."/>
            <person name="Tokito N."/>
        </authorList>
    </citation>
    <scope>NUCLEOTIDE SEQUENCE [LARGE SCALE GENOMIC DNA]</scope>
    <source>
        <strain evidence="5">E55-1</strain>
    </source>
</reference>
<dbReference type="Gene3D" id="1.10.260.40">
    <property type="entry name" value="lambda repressor-like DNA-binding domains"/>
    <property type="match status" value="1"/>
</dbReference>
<dbReference type="Pfam" id="PF13413">
    <property type="entry name" value="HTH_25"/>
    <property type="match status" value="1"/>
</dbReference>
<gene>
    <name evidence="4" type="ORF">GsuE55_14450</name>
</gene>
<organism evidence="4 5">
    <name type="scientific">Geobacillus subterraneus</name>
    <dbReference type="NCBI Taxonomy" id="129338"/>
    <lineage>
        <taxon>Bacteria</taxon>
        <taxon>Bacillati</taxon>
        <taxon>Bacillota</taxon>
        <taxon>Bacilli</taxon>
        <taxon>Bacillales</taxon>
        <taxon>Anoxybacillaceae</taxon>
        <taxon>Geobacillus</taxon>
    </lineage>
</organism>
<sequence>MTELGKRLREAREEKKMSLDELQELTKIQKRYLLGIEEGNYAIMPGNFYVRAFIRQYAEAVGLDPDELFEQYKQDIPQSYQEDIPQPLSRVKTRQQLSAEGAKWLDWLPKLLGVAAVIGAAVLVWLLLQRNTAEVPPAKTSPKTAEVEKSNHSPLEQSKKPKEEEQTAREGGEENEQSAPAKSEEKPAATLSVKEKSGNTATIEVQHADTFTIELSSRGKSWVDVYNTKGHSFFRNNLTKGQTKTFDLSAESEVWVKIGNALDVDVKVNGEPFAYPFDPNDEVFQKLRFILKK</sequence>
<dbReference type="Pfam" id="PF13464">
    <property type="entry name" value="RodZ_C"/>
    <property type="match status" value="1"/>
</dbReference>
<dbReference type="EMBL" id="AP022557">
    <property type="protein sequence ID" value="BBW96612.1"/>
    <property type="molecule type" value="Genomic_DNA"/>
</dbReference>
<keyword evidence="1" id="KW-0175">Coiled coil</keyword>
<dbReference type="AlphaFoldDB" id="A0A679FJN6"/>
<name>A0A679FJN6_9BACL</name>
<dbReference type="InterPro" id="IPR025194">
    <property type="entry name" value="RodZ-like_C"/>
</dbReference>
<dbReference type="RefSeq" id="WP_172418581.1">
    <property type="nucleotide sequence ID" value="NZ_AP022557.1"/>
</dbReference>
<accession>A0A679FJN6</accession>
<dbReference type="PROSITE" id="PS50943">
    <property type="entry name" value="HTH_CROC1"/>
    <property type="match status" value="1"/>
</dbReference>
<evidence type="ECO:0000313" key="5">
    <source>
        <dbReference type="Proteomes" id="UP000501421"/>
    </source>
</evidence>
<dbReference type="InterPro" id="IPR050400">
    <property type="entry name" value="Bact_Cytoskel_RodZ"/>
</dbReference>
<dbReference type="GO" id="GO:0003677">
    <property type="term" value="F:DNA binding"/>
    <property type="evidence" value="ECO:0007669"/>
    <property type="project" value="InterPro"/>
</dbReference>
<feature type="compositionally biased region" description="Basic and acidic residues" evidence="2">
    <location>
        <begin position="182"/>
        <end position="197"/>
    </location>
</feature>
<dbReference type="CDD" id="cd00093">
    <property type="entry name" value="HTH_XRE"/>
    <property type="match status" value="1"/>
</dbReference>
<dbReference type="InterPro" id="IPR010982">
    <property type="entry name" value="Lambda_DNA-bd_dom_sf"/>
</dbReference>